<accession>A0ABN9KZS5</accession>
<sequence length="285" mass="32484">MQAPELQREDKKRTSSYEDGRPRTATPIRSDRPGFNQMVVKFNKDKFTVTVMLRNNWDSAYNPTVTLKYSPNIILAAIEDKPKVSCESDTEFACKVGYPFLKREESITFMVTFQFNISHLLDTVSIFMTAVRIGQYLYDRSCSTSDYTASSDLLTLCVVTVKRRTSMITEKTFTFPVKYESWLTFTGSKKEFHVSFPANDSISAVINSTHAIGPEINLHYMIKRNDLIPMPRVTFRLSFRFKTPDGNILLYLTNVSSSDGALEVKSSSSLIHVVINQLIGFQKKK</sequence>
<dbReference type="InterPro" id="IPR048285">
    <property type="entry name" value="Integrin_alpha_Ig-like_2"/>
</dbReference>
<organism evidence="7 8">
    <name type="scientific">Ranitomeya imitator</name>
    <name type="common">mimic poison frog</name>
    <dbReference type="NCBI Taxonomy" id="111125"/>
    <lineage>
        <taxon>Eukaryota</taxon>
        <taxon>Metazoa</taxon>
        <taxon>Chordata</taxon>
        <taxon>Craniata</taxon>
        <taxon>Vertebrata</taxon>
        <taxon>Euteleostomi</taxon>
        <taxon>Amphibia</taxon>
        <taxon>Batrachia</taxon>
        <taxon>Anura</taxon>
        <taxon>Neobatrachia</taxon>
        <taxon>Hyloidea</taxon>
        <taxon>Dendrobatidae</taxon>
        <taxon>Dendrobatinae</taxon>
        <taxon>Ranitomeya</taxon>
    </lineage>
</organism>
<dbReference type="Gene3D" id="2.60.40.1510">
    <property type="entry name" value="ntegrin, alpha v. Chain A, domain 3"/>
    <property type="match status" value="1"/>
</dbReference>
<evidence type="ECO:0000256" key="5">
    <source>
        <dbReference type="SAM" id="MobiDB-lite"/>
    </source>
</evidence>
<dbReference type="Proteomes" id="UP001176940">
    <property type="component" value="Unassembled WGS sequence"/>
</dbReference>
<protein>
    <recommendedName>
        <fullName evidence="6">Integrin alpha second immunoglobulin-like domain-containing protein</fullName>
    </recommendedName>
</protein>
<comment type="caution">
    <text evidence="7">The sequence shown here is derived from an EMBL/GenBank/DDBJ whole genome shotgun (WGS) entry which is preliminary data.</text>
</comment>
<evidence type="ECO:0000256" key="3">
    <source>
        <dbReference type="ARBA" id="ARBA00023136"/>
    </source>
</evidence>
<keyword evidence="3" id="KW-0472">Membrane</keyword>
<dbReference type="SUPFAM" id="SSF69179">
    <property type="entry name" value="Integrin domains"/>
    <property type="match status" value="1"/>
</dbReference>
<feature type="compositionally biased region" description="Basic and acidic residues" evidence="5">
    <location>
        <begin position="1"/>
        <end position="22"/>
    </location>
</feature>
<evidence type="ECO:0000313" key="7">
    <source>
        <dbReference type="EMBL" id="CAJ0929597.1"/>
    </source>
</evidence>
<feature type="domain" description="Integrin alpha second immunoglobulin-like" evidence="6">
    <location>
        <begin position="35"/>
        <end position="116"/>
    </location>
</feature>
<dbReference type="Gene3D" id="2.60.40.1530">
    <property type="entry name" value="ntegrin, alpha v. Chain A, domain 4"/>
    <property type="match status" value="1"/>
</dbReference>
<keyword evidence="4" id="KW-0325">Glycoprotein</keyword>
<dbReference type="EMBL" id="CAUEEQ010005979">
    <property type="protein sequence ID" value="CAJ0929597.1"/>
    <property type="molecule type" value="Genomic_DNA"/>
</dbReference>
<reference evidence="7" key="1">
    <citation type="submission" date="2023-07" db="EMBL/GenBank/DDBJ databases">
        <authorList>
            <person name="Stuckert A."/>
        </authorList>
    </citation>
    <scope>NUCLEOTIDE SEQUENCE</scope>
</reference>
<name>A0ABN9KZS5_9NEOB</name>
<feature type="non-terminal residue" evidence="7">
    <location>
        <position position="285"/>
    </location>
</feature>
<evidence type="ECO:0000313" key="8">
    <source>
        <dbReference type="Proteomes" id="UP001176940"/>
    </source>
</evidence>
<gene>
    <name evidence="7" type="ORF">RIMI_LOCUS3870585</name>
</gene>
<proteinExistence type="predicted"/>
<evidence type="ECO:0000256" key="1">
    <source>
        <dbReference type="ARBA" id="ARBA00004479"/>
    </source>
</evidence>
<feature type="region of interest" description="Disordered" evidence="5">
    <location>
        <begin position="1"/>
        <end position="32"/>
    </location>
</feature>
<evidence type="ECO:0000256" key="4">
    <source>
        <dbReference type="ARBA" id="ARBA00023180"/>
    </source>
</evidence>
<dbReference type="PANTHER" id="PTHR23220:SF22">
    <property type="entry name" value="INTEGRIN ALPHA-1"/>
    <property type="match status" value="1"/>
</dbReference>
<dbReference type="Pfam" id="PF20805">
    <property type="entry name" value="Integrin_A_Ig_2"/>
    <property type="match status" value="1"/>
</dbReference>
<keyword evidence="8" id="KW-1185">Reference proteome</keyword>
<evidence type="ECO:0000259" key="6">
    <source>
        <dbReference type="Pfam" id="PF20805"/>
    </source>
</evidence>
<comment type="subcellular location">
    <subcellularLocation>
        <location evidence="1">Membrane</location>
        <topology evidence="1">Single-pass type I membrane protein</topology>
    </subcellularLocation>
</comment>
<evidence type="ECO:0000256" key="2">
    <source>
        <dbReference type="ARBA" id="ARBA00023037"/>
    </source>
</evidence>
<keyword evidence="2" id="KW-0401">Integrin</keyword>
<dbReference type="InterPro" id="IPR032695">
    <property type="entry name" value="Integrin_dom_sf"/>
</dbReference>
<dbReference type="PANTHER" id="PTHR23220">
    <property type="entry name" value="INTEGRIN ALPHA"/>
    <property type="match status" value="1"/>
</dbReference>